<feature type="compositionally biased region" description="Basic and acidic residues" evidence="2">
    <location>
        <begin position="280"/>
        <end position="289"/>
    </location>
</feature>
<feature type="compositionally biased region" description="Low complexity" evidence="2">
    <location>
        <begin position="361"/>
        <end position="375"/>
    </location>
</feature>
<dbReference type="PANTHER" id="PTHR10627">
    <property type="entry name" value="SCP160"/>
    <property type="match status" value="1"/>
</dbReference>
<dbReference type="Gene3D" id="1.10.150.50">
    <property type="entry name" value="Transcription Factor, Ets-1"/>
    <property type="match status" value="1"/>
</dbReference>
<dbReference type="AlphaFoldDB" id="A0A6T2AAA6"/>
<dbReference type="SMART" id="SM00454">
    <property type="entry name" value="SAM"/>
    <property type="match status" value="1"/>
</dbReference>
<feature type="compositionally biased region" description="Low complexity" evidence="2">
    <location>
        <begin position="219"/>
        <end position="238"/>
    </location>
</feature>
<gene>
    <name evidence="4" type="ORF">EGYM00163_LOCUS23698</name>
    <name evidence="5" type="ORF">EGYM00163_LOCUS23699</name>
</gene>
<reference evidence="5" key="1">
    <citation type="submission" date="2021-01" db="EMBL/GenBank/DDBJ databases">
        <authorList>
            <person name="Corre E."/>
            <person name="Pelletier E."/>
            <person name="Niang G."/>
            <person name="Scheremetjew M."/>
            <person name="Finn R."/>
            <person name="Kale V."/>
            <person name="Holt S."/>
            <person name="Cochrane G."/>
            <person name="Meng A."/>
            <person name="Brown T."/>
            <person name="Cohen L."/>
        </authorList>
    </citation>
    <scope>NUCLEOTIDE SEQUENCE</scope>
    <source>
        <strain evidence="5">CCMP1594</strain>
    </source>
</reference>
<feature type="compositionally biased region" description="Polar residues" evidence="2">
    <location>
        <begin position="314"/>
        <end position="323"/>
    </location>
</feature>
<dbReference type="EMBL" id="HBJA01067325">
    <property type="protein sequence ID" value="CAE0812549.1"/>
    <property type="molecule type" value="Transcribed_RNA"/>
</dbReference>
<evidence type="ECO:0000256" key="2">
    <source>
        <dbReference type="SAM" id="MobiDB-lite"/>
    </source>
</evidence>
<name>A0A6T2AAA6_9EUGL</name>
<feature type="region of interest" description="Disordered" evidence="2">
    <location>
        <begin position="466"/>
        <end position="495"/>
    </location>
</feature>
<feature type="compositionally biased region" description="Polar residues" evidence="2">
    <location>
        <begin position="262"/>
        <end position="272"/>
    </location>
</feature>
<feature type="region of interest" description="Disordered" evidence="2">
    <location>
        <begin position="193"/>
        <end position="329"/>
    </location>
</feature>
<dbReference type="SUPFAM" id="SSF47769">
    <property type="entry name" value="SAM/Pointed domain"/>
    <property type="match status" value="1"/>
</dbReference>
<evidence type="ECO:0000313" key="4">
    <source>
        <dbReference type="EMBL" id="CAE0812548.1"/>
    </source>
</evidence>
<feature type="domain" description="SAM" evidence="3">
    <location>
        <begin position="1"/>
        <end position="63"/>
    </location>
</feature>
<dbReference type="EMBL" id="HBJA01067324">
    <property type="protein sequence ID" value="CAE0812548.1"/>
    <property type="molecule type" value="Transcribed_RNA"/>
</dbReference>
<dbReference type="PROSITE" id="PS50105">
    <property type="entry name" value="SAM_DOMAIN"/>
    <property type="match status" value="1"/>
</dbReference>
<feature type="region of interest" description="Disordered" evidence="2">
    <location>
        <begin position="130"/>
        <end position="169"/>
    </location>
</feature>
<sequence length="601" mass="65672">MEEVREWLVSHDLGKYVDTIISNEVDSMEVLYAITETDLQEMGISKIGARRKFFKAIAKDRAEGRRSIVYRMDENGSEGGRDSIDLMRLTGDRSNGFHRGLLPTVPATNADPAGGGVIYTAYQADPNMDSPWLGMQGMRTQSQLSAKESRPESALDPTPGPGTPESHKTYSLAEAQGSGFSAPVWALVNQDAGTVQAQEHRPQAANQRPSSALGHPRPASAHSNHSNSSARNAHGSSSQKYRPGSSSVQNRPGSAAMGHRCSSANRPGSQQSPKPPKFLDPIKKNESADAAKPTVETNLTDLSSISLGVGSQEARPTSGSATPHSKFPSQDVIECPQHIERILKEWESPPETSFQHNDGVSSPRTASTPSSASTKRTAKQFWSKAARDIAAQRHFILAAQKEAAKLEHHYKEAEKLLHNSAGMDFMDVLRDTMATSKLSAKWHDNLYGRYSPVRPRPLLISAAPFATTDSPAGDQAQAGTSGGLREPLERGNSERAQLPPVLPLAKEDTTKRRVSFKAPKEHSLQIRAKLLRGKLDYTQLFESQKKEQEGFKESEEKYKALLNEHFLKEEAAWKNLGLLTGIPELADRRQKTPPAVNLSGL</sequence>
<organism evidence="5">
    <name type="scientific">Eutreptiella gymnastica</name>
    <dbReference type="NCBI Taxonomy" id="73025"/>
    <lineage>
        <taxon>Eukaryota</taxon>
        <taxon>Discoba</taxon>
        <taxon>Euglenozoa</taxon>
        <taxon>Euglenida</taxon>
        <taxon>Spirocuta</taxon>
        <taxon>Euglenophyceae</taxon>
        <taxon>Eutreptiales</taxon>
        <taxon>Eutreptiaceae</taxon>
        <taxon>Eutreptiella</taxon>
    </lineage>
</organism>
<feature type="compositionally biased region" description="Polar residues" evidence="2">
    <location>
        <begin position="295"/>
        <end position="306"/>
    </location>
</feature>
<evidence type="ECO:0000259" key="3">
    <source>
        <dbReference type="PROSITE" id="PS50105"/>
    </source>
</evidence>
<evidence type="ECO:0000256" key="1">
    <source>
        <dbReference type="ARBA" id="ARBA00022737"/>
    </source>
</evidence>
<dbReference type="PANTHER" id="PTHR10627:SF69">
    <property type="entry name" value="PROTEIN BICAUDAL C"/>
    <property type="match status" value="1"/>
</dbReference>
<feature type="region of interest" description="Disordered" evidence="2">
    <location>
        <begin position="350"/>
        <end position="375"/>
    </location>
</feature>
<protein>
    <recommendedName>
        <fullName evidence="3">SAM domain-containing protein</fullName>
    </recommendedName>
</protein>
<dbReference type="InterPro" id="IPR013761">
    <property type="entry name" value="SAM/pointed_sf"/>
</dbReference>
<feature type="compositionally biased region" description="Polar residues" evidence="2">
    <location>
        <begin position="350"/>
        <end position="360"/>
    </location>
</feature>
<dbReference type="InterPro" id="IPR001660">
    <property type="entry name" value="SAM"/>
</dbReference>
<keyword evidence="1" id="KW-0677">Repeat</keyword>
<accession>A0A6T2AAA6</accession>
<dbReference type="CDD" id="cd09487">
    <property type="entry name" value="SAM_superfamily"/>
    <property type="match status" value="1"/>
</dbReference>
<evidence type="ECO:0000313" key="5">
    <source>
        <dbReference type="EMBL" id="CAE0812549.1"/>
    </source>
</evidence>
<dbReference type="Pfam" id="PF00536">
    <property type="entry name" value="SAM_1"/>
    <property type="match status" value="1"/>
</dbReference>
<proteinExistence type="predicted"/>